<dbReference type="EMBL" id="RQGM01000034">
    <property type="protein sequence ID" value="TGL84810.1"/>
    <property type="molecule type" value="Genomic_DNA"/>
</dbReference>
<dbReference type="RefSeq" id="WP_135573997.1">
    <property type="nucleotide sequence ID" value="NZ_RQGK01000031.1"/>
</dbReference>
<gene>
    <name evidence="2" type="ORF">EHQ83_09825</name>
</gene>
<evidence type="ECO:0000313" key="3">
    <source>
        <dbReference type="Proteomes" id="UP000297613"/>
    </source>
</evidence>
<protein>
    <submittedName>
        <fullName evidence="2">Uncharacterized protein</fullName>
    </submittedName>
</protein>
<keyword evidence="1" id="KW-0472">Membrane</keyword>
<keyword evidence="1" id="KW-1133">Transmembrane helix</keyword>
<dbReference type="AlphaFoldDB" id="A0A6N4QII2"/>
<feature type="transmembrane region" description="Helical" evidence="1">
    <location>
        <begin position="148"/>
        <end position="167"/>
    </location>
</feature>
<evidence type="ECO:0000256" key="1">
    <source>
        <dbReference type="SAM" id="Phobius"/>
    </source>
</evidence>
<feature type="transmembrane region" description="Helical" evidence="1">
    <location>
        <begin position="118"/>
        <end position="136"/>
    </location>
</feature>
<accession>A0A6N4QII2</accession>
<comment type="caution">
    <text evidence="2">The sequence shown here is derived from an EMBL/GenBank/DDBJ whole genome shotgun (WGS) entry which is preliminary data.</text>
</comment>
<evidence type="ECO:0000313" key="2">
    <source>
        <dbReference type="EMBL" id="TGL84810.1"/>
    </source>
</evidence>
<keyword evidence="1" id="KW-0812">Transmembrane</keyword>
<reference evidence="2 3" key="1">
    <citation type="journal article" date="2019" name="PLoS Negl. Trop. Dis.">
        <title>Revisiting the worldwide diversity of Leptospira species in the environment.</title>
        <authorList>
            <person name="Vincent A.T."/>
            <person name="Schiettekatte O."/>
            <person name="Bourhy P."/>
            <person name="Veyrier F.J."/>
            <person name="Picardeau M."/>
        </authorList>
    </citation>
    <scope>NUCLEOTIDE SEQUENCE [LARGE SCALE GENOMIC DNA]</scope>
    <source>
        <strain evidence="2 3">201702445</strain>
    </source>
</reference>
<feature type="transmembrane region" description="Helical" evidence="1">
    <location>
        <begin position="73"/>
        <end position="98"/>
    </location>
</feature>
<dbReference type="Proteomes" id="UP000297613">
    <property type="component" value="Unassembled WGS sequence"/>
</dbReference>
<proteinExistence type="predicted"/>
<name>A0A6N4QII2_9LEPT</name>
<organism evidence="2 3">
    <name type="scientific">Leptospira yasudae</name>
    <dbReference type="NCBI Taxonomy" id="2202201"/>
    <lineage>
        <taxon>Bacteria</taxon>
        <taxon>Pseudomonadati</taxon>
        <taxon>Spirochaetota</taxon>
        <taxon>Spirochaetia</taxon>
        <taxon>Leptospirales</taxon>
        <taxon>Leptospiraceae</taxon>
        <taxon>Leptospira</taxon>
    </lineage>
</organism>
<sequence>MIFRCFQLFVEIAYPSSYSKTYKNAILSGLEDSYTEGKFRIFDLFDILLSGFRERISSEQKAFSLVWRHNRGIAFGILILIPWDLFLLSIFASFFVGGEGWLKFFHNFPYERNKSAEFFLPFLLFVAGFLLVRDLFFSKKKRTVLNRYSYSLYLNYGLIVPFFLILIL</sequence>